<organism evidence="2 3">
    <name type="scientific">Aquirufa beregesia</name>
    <dbReference type="NCBI Taxonomy" id="2516556"/>
    <lineage>
        <taxon>Bacteria</taxon>
        <taxon>Pseudomonadati</taxon>
        <taxon>Bacteroidota</taxon>
        <taxon>Cytophagia</taxon>
        <taxon>Cytophagales</taxon>
        <taxon>Flectobacillaceae</taxon>
        <taxon>Aquirufa</taxon>
    </lineage>
</organism>
<comment type="similarity">
    <text evidence="1">Belongs to the PemK/MazF family.</text>
</comment>
<keyword evidence="1" id="KW-0378">Hydrolase</keyword>
<evidence type="ECO:0000256" key="1">
    <source>
        <dbReference type="PIRNR" id="PIRNR033490"/>
    </source>
</evidence>
<comment type="caution">
    <text evidence="2">The sequence shown here is derived from an EMBL/GenBank/DDBJ whole genome shotgun (WGS) entry which is preliminary data.</text>
</comment>
<evidence type="ECO:0000313" key="3">
    <source>
        <dbReference type="Proteomes" id="UP001318301"/>
    </source>
</evidence>
<keyword evidence="1" id="KW-0540">Nuclease</keyword>
<proteinExistence type="inferred from homology"/>
<comment type="function">
    <text evidence="1">Toxic component of a type II toxin-antitoxin (TA) system.</text>
</comment>
<dbReference type="SUPFAM" id="SSF50118">
    <property type="entry name" value="Cell growth inhibitor/plasmid maintenance toxic component"/>
    <property type="match status" value="1"/>
</dbReference>
<dbReference type="InterPro" id="IPR003477">
    <property type="entry name" value="PemK-like"/>
</dbReference>
<dbReference type="Gene3D" id="2.30.30.110">
    <property type="match status" value="1"/>
</dbReference>
<name>A0ABX0EV83_9BACT</name>
<dbReference type="PANTHER" id="PTHR33988:SF2">
    <property type="entry name" value="ENDORIBONUCLEASE MAZF"/>
    <property type="match status" value="1"/>
</dbReference>
<gene>
    <name evidence="2" type="ORF">EWU23_08290</name>
</gene>
<protein>
    <recommendedName>
        <fullName evidence="1">mRNA interferase</fullName>
        <ecNumber evidence="1">3.1.-.-</ecNumber>
    </recommendedName>
</protein>
<dbReference type="EC" id="3.1.-.-" evidence="1"/>
<keyword evidence="3" id="KW-1185">Reference proteome</keyword>
<sequence length="107" mass="12487">MEIKQYQIVLVNLDPTQGSEMKKTRPCVVISPNEMNQYLQTIVIAPMTSQSKAYPTRVSVRFNETQGWVVLDQIRTIDRKRIIKTMEFLHATEIAQLKRTLQETYVD</sequence>
<dbReference type="RefSeq" id="WP_166230730.1">
    <property type="nucleotide sequence ID" value="NZ_CBCSIJ010000003.1"/>
</dbReference>
<dbReference type="Pfam" id="PF02452">
    <property type="entry name" value="PemK_toxin"/>
    <property type="match status" value="1"/>
</dbReference>
<accession>A0ABX0EV83</accession>
<keyword evidence="1" id="KW-0255">Endonuclease</keyword>
<evidence type="ECO:0000313" key="2">
    <source>
        <dbReference type="EMBL" id="NGZ44471.1"/>
    </source>
</evidence>
<dbReference type="EMBL" id="SEWW01000004">
    <property type="protein sequence ID" value="NGZ44471.1"/>
    <property type="molecule type" value="Genomic_DNA"/>
</dbReference>
<dbReference type="PANTHER" id="PTHR33988">
    <property type="entry name" value="ENDORIBONUCLEASE MAZF-RELATED"/>
    <property type="match status" value="1"/>
</dbReference>
<reference evidence="2 3" key="1">
    <citation type="submission" date="2019-02" db="EMBL/GenBank/DDBJ databases">
        <title>Genome of a new Bacteroidetes strain.</title>
        <authorList>
            <person name="Pitt A."/>
        </authorList>
    </citation>
    <scope>NUCLEOTIDE SEQUENCE [LARGE SCALE GENOMIC DNA]</scope>
    <source>
        <strain evidence="2 3">50C-KIRBA</strain>
    </source>
</reference>
<dbReference type="Proteomes" id="UP001318301">
    <property type="component" value="Unassembled WGS sequence"/>
</dbReference>
<dbReference type="PIRSF" id="PIRSF033490">
    <property type="entry name" value="MazF"/>
    <property type="match status" value="1"/>
</dbReference>
<dbReference type="InterPro" id="IPR011067">
    <property type="entry name" value="Plasmid_toxin/cell-grow_inhib"/>
</dbReference>